<dbReference type="PROSITE" id="PS51190">
    <property type="entry name" value="FATC"/>
    <property type="match status" value="1"/>
</dbReference>
<keyword evidence="6" id="KW-0547">Nucleotide-binding</keyword>
<dbReference type="GO" id="GO:0004674">
    <property type="term" value="F:protein serine/threonine kinase activity"/>
    <property type="evidence" value="ECO:0007669"/>
    <property type="project" value="UniProtKB-KW"/>
</dbReference>
<accession>A0AAU9J394</accession>
<keyword evidence="10" id="KW-0539">Nucleus</keyword>
<evidence type="ECO:0000256" key="6">
    <source>
        <dbReference type="ARBA" id="ARBA00022741"/>
    </source>
</evidence>
<dbReference type="Pfam" id="PF00454">
    <property type="entry name" value="PI3_PI4_kinase"/>
    <property type="match status" value="1"/>
</dbReference>
<dbReference type="InterPro" id="IPR003152">
    <property type="entry name" value="FATC_dom"/>
</dbReference>
<dbReference type="InterPro" id="IPR011009">
    <property type="entry name" value="Kinase-like_dom_sf"/>
</dbReference>
<evidence type="ECO:0000313" key="15">
    <source>
        <dbReference type="Proteomes" id="UP001162131"/>
    </source>
</evidence>
<name>A0AAU9J394_9CILI</name>
<dbReference type="Gene3D" id="1.10.1070.11">
    <property type="entry name" value="Phosphatidylinositol 3-/4-kinase, catalytic domain"/>
    <property type="match status" value="1"/>
</dbReference>
<dbReference type="PANTHER" id="PTHR11139:SF69">
    <property type="entry name" value="SERINE_THREONINE-PROTEIN KINASE ATR"/>
    <property type="match status" value="1"/>
</dbReference>
<dbReference type="Pfam" id="PF23593">
    <property type="entry name" value="HEAT_ATR"/>
    <property type="match status" value="1"/>
</dbReference>
<comment type="subcellular location">
    <subcellularLocation>
        <location evidence="1">Nucleus</location>
    </subcellularLocation>
</comment>
<dbReference type="GO" id="GO:0005634">
    <property type="term" value="C:nucleus"/>
    <property type="evidence" value="ECO:0007669"/>
    <property type="project" value="UniProtKB-SubCell"/>
</dbReference>
<evidence type="ECO:0000259" key="12">
    <source>
        <dbReference type="PROSITE" id="PS50290"/>
    </source>
</evidence>
<comment type="caution">
    <text evidence="14">The sequence shown here is derived from an EMBL/GenBank/DDBJ whole genome shotgun (WGS) entry which is preliminary data.</text>
</comment>
<comment type="similarity">
    <text evidence="2">Belongs to the PI3/PI4-kinase family. ATM subfamily.</text>
</comment>
<dbReference type="EMBL" id="CAJZBQ010000020">
    <property type="protein sequence ID" value="CAG9318017.1"/>
    <property type="molecule type" value="Genomic_DNA"/>
</dbReference>
<dbReference type="Pfam" id="PF02260">
    <property type="entry name" value="FATC"/>
    <property type="match status" value="1"/>
</dbReference>
<evidence type="ECO:0000313" key="14">
    <source>
        <dbReference type="EMBL" id="CAG9318017.1"/>
    </source>
</evidence>
<protein>
    <recommendedName>
        <fullName evidence="11">Serine/threonine-protein kinase ATR</fullName>
        <ecNumber evidence="3">2.7.11.1</ecNumber>
    </recommendedName>
</protein>
<dbReference type="InterPro" id="IPR036940">
    <property type="entry name" value="PI3/4_kinase_cat_sf"/>
</dbReference>
<dbReference type="PROSITE" id="PS00916">
    <property type="entry name" value="PI3_4_KINASE_2"/>
    <property type="match status" value="1"/>
</dbReference>
<keyword evidence="5" id="KW-0808">Transferase</keyword>
<keyword evidence="4" id="KW-0723">Serine/threonine-protein kinase</keyword>
<gene>
    <name evidence="14" type="ORF">BSTOLATCC_MIC20501</name>
</gene>
<evidence type="ECO:0000256" key="8">
    <source>
        <dbReference type="ARBA" id="ARBA00022777"/>
    </source>
</evidence>
<dbReference type="InterPro" id="IPR000403">
    <property type="entry name" value="PI3/4_kinase_cat_dom"/>
</dbReference>
<keyword evidence="7" id="KW-0227">DNA damage</keyword>
<dbReference type="GO" id="GO:0006281">
    <property type="term" value="P:DNA repair"/>
    <property type="evidence" value="ECO:0007669"/>
    <property type="project" value="TreeGrafter"/>
</dbReference>
<organism evidence="14 15">
    <name type="scientific">Blepharisma stoltei</name>
    <dbReference type="NCBI Taxonomy" id="1481888"/>
    <lineage>
        <taxon>Eukaryota</taxon>
        <taxon>Sar</taxon>
        <taxon>Alveolata</taxon>
        <taxon>Ciliophora</taxon>
        <taxon>Postciliodesmatophora</taxon>
        <taxon>Heterotrichea</taxon>
        <taxon>Heterotrichida</taxon>
        <taxon>Blepharismidae</taxon>
        <taxon>Blepharisma</taxon>
    </lineage>
</organism>
<evidence type="ECO:0000259" key="13">
    <source>
        <dbReference type="PROSITE" id="PS51190"/>
    </source>
</evidence>
<evidence type="ECO:0000256" key="7">
    <source>
        <dbReference type="ARBA" id="ARBA00022763"/>
    </source>
</evidence>
<dbReference type="InterPro" id="IPR050517">
    <property type="entry name" value="DDR_Repair_Kinase"/>
</dbReference>
<feature type="domain" description="PI3K/PI4K catalytic" evidence="12">
    <location>
        <begin position="1982"/>
        <end position="2304"/>
    </location>
</feature>
<keyword evidence="8" id="KW-0418">Kinase</keyword>
<dbReference type="EC" id="2.7.11.1" evidence="3"/>
<dbReference type="SMART" id="SM00146">
    <property type="entry name" value="PI3Kc"/>
    <property type="match status" value="1"/>
</dbReference>
<keyword evidence="9" id="KW-0067">ATP-binding</keyword>
<evidence type="ECO:0000256" key="4">
    <source>
        <dbReference type="ARBA" id="ARBA00022527"/>
    </source>
</evidence>
<dbReference type="GO" id="GO:0000077">
    <property type="term" value="P:DNA damage checkpoint signaling"/>
    <property type="evidence" value="ECO:0007669"/>
    <property type="project" value="TreeGrafter"/>
</dbReference>
<feature type="domain" description="FATC" evidence="13">
    <location>
        <begin position="2271"/>
        <end position="2316"/>
    </location>
</feature>
<dbReference type="GO" id="GO:0005694">
    <property type="term" value="C:chromosome"/>
    <property type="evidence" value="ECO:0007669"/>
    <property type="project" value="TreeGrafter"/>
</dbReference>
<dbReference type="Gene3D" id="3.30.1010.10">
    <property type="entry name" value="Phosphatidylinositol 3-kinase Catalytic Subunit, Chain A, domain 4"/>
    <property type="match status" value="1"/>
</dbReference>
<evidence type="ECO:0000256" key="10">
    <source>
        <dbReference type="ARBA" id="ARBA00023242"/>
    </source>
</evidence>
<evidence type="ECO:0000256" key="1">
    <source>
        <dbReference type="ARBA" id="ARBA00004123"/>
    </source>
</evidence>
<keyword evidence="15" id="KW-1185">Reference proteome</keyword>
<proteinExistence type="inferred from homology"/>
<evidence type="ECO:0000256" key="2">
    <source>
        <dbReference type="ARBA" id="ARBA00010769"/>
    </source>
</evidence>
<dbReference type="SUPFAM" id="SSF56112">
    <property type="entry name" value="Protein kinase-like (PK-like)"/>
    <property type="match status" value="1"/>
</dbReference>
<evidence type="ECO:0000256" key="3">
    <source>
        <dbReference type="ARBA" id="ARBA00012513"/>
    </source>
</evidence>
<dbReference type="GO" id="GO:0000723">
    <property type="term" value="P:telomere maintenance"/>
    <property type="evidence" value="ECO:0007669"/>
    <property type="project" value="TreeGrafter"/>
</dbReference>
<dbReference type="PROSITE" id="PS50290">
    <property type="entry name" value="PI3_4_KINASE_3"/>
    <property type="match status" value="1"/>
</dbReference>
<evidence type="ECO:0000256" key="5">
    <source>
        <dbReference type="ARBA" id="ARBA00022679"/>
    </source>
</evidence>
<dbReference type="GO" id="GO:0005524">
    <property type="term" value="F:ATP binding"/>
    <property type="evidence" value="ECO:0007669"/>
    <property type="project" value="UniProtKB-KW"/>
</dbReference>
<sequence length="2316" mass="267964">MSDNLVDKLEDCTHLSCDSTLMDLIIDIKWSDDASIQEFERLYHSFEAFTIKGKYTGSCWRDLMYFLLELLSKPQYQSKPFESVLAIFINDTFSDQLQFHFLQDTLRIIKSLAAKAENISFKFSKLRIHEECYKDNCKKFPCCTTLNCQHKEIQFPKDLIYEYRGEEAFIKANFLIQTIAALYEGKIVKNIQSPILENFKSQIIDVLRNSIGCKGIAFSCIKALTRLHSDNSIGITSLLENEYFDKAIENDPNILKFIDKEIIINFTQIALAKWNFRGRNIKSSQTFPLKPLVNACCTALLSEPTKIKLFSLPQMIANYPEFIWFYLLLAKKSLNNFDETIEIIMNRIQVSQNTSKAIKSDNGQKIPLRTYELDLRRPLKCYNEDSSILNELCKHLQITIENTSYYDLLFWYGLSNNIYIKELIDGIETPNQNSYLKLEVAKFRAYCGKTYSVSDPLDHFKVLPWYKGSDYSFIPSLIEFFNPNSDWKQLFLLNSILPIEAFSYPDHIPDLKNYISEVMNRAEWNCNFSKKNIKNFVKSVLFSLPFLDLFSESVDNQWQINFLEINTWTCINCESEINNEICNNCGGCNPNFIYSDRILIADSQDRRNIVSRSSKSDIGIENFYSRTIEKLANFYENYSCNDIIKSTEIQLLLCYRKYANKWFGLRFSEQSLKKLVSLPLSLKLNIFPIDWLSIGGIKQCSKVTQDIMNELIQSIESNTLSRKAASTIIKLIDNESLKTFKYILELIEILFNPCPAKKLAKNSLKSLSYLFTKLNIDLLTALDFLPQEYIFQWCLKTLECNGFFGFLLKIFKINPQEFSSKIMMKFQSVAFVSENADHLKIYEIIGYISKETQTNVTLLYSNILVEIAWKKDPSLMFRLEKAASLFMTGNSDSALTIGNLFNPEEIGHIFEGTSYLLLNKFGMSDVNSTKWMMNKNFGLSTEVSLDESSIQDFFDSFCVIKSLFRNNEERLSQQPKNLQQFSWEDFLPLAGKIEEFVLPSDVFKINVLIGIAKICLALLDGKDCLPYLVHKIISICSALMILEPKAVLEILERIINKPCWNIVKDHCIAIISLAFSFRKISPKAEKILSTVLNKISIRDIDDPSSLIFICLPMLFSTNFTCVEALWNKIKNKANIECELYFSLANAIKSNFPILQYAGLSIIEEAINKCSFNFKSYVALALNKATSLQSSRDNIQELPIPLGQLIDEMTGKIGAIANGNLIGISENFVIEKPTKFNIKTIKNIMEQVSQIYCSSERIYYGELRLKDNMTENEEIVLEVLDGMFMKEYSSLTNEPCFNDMKSLREWSQWLIHSSDNEEFFPILNLIDISLEVVADILPHALALFKSKQDYFLRYVTDFLQNTNAGHKRLMLRILEKTEMPIYSLLNFPLKMNLLIDLQEFPKAWNILELSIRSRISSTKKRYSPRLLTKEEVEWCRTIYVELAKNRYINAIPEVLELYSISQDDDKNIQNIFSSGNYFILNSWNFSFSINPLVFGAAWRLGKPRECYSICHIESLIGNILFALLNNQSVELAINKARKIWIAQSSTRSASYAQAYDHALFQHIIENIILLTNKNNLEYYPTVCERNSHIEQKFEYVELVERVTLVISSNRDNCISACLDSIRKILKVGILEYKYEYCRNFLKEIFSIYPKLNGHLLNYYKYKVDYLSEREFLFSKELKAEMKAIEPNKEKDPKNANIPNICLKYKYALLVIRVKCRSGLNLSHNAEKYIEKYFDADNDQNFEIVRLYIEKGFNEIASFIDNNLVNFKVSEENAESAALAAIFYAKSLYYGHARYHSSMTRALSLYFALNRLLSENELIDKLNDIMGQAAEEFPIFIWADCVHQILAEIEHPKASCREVVNSIILRLLIQHPQQMSWLIFGLADKKYDRDGFFNHLLSQYEKICGRKLLDSLEANKSLMKEFVTLAKADHKKAGISKKMQNLKNVSLAMPIQENFLVKKYPKTLFCLGNEFPGFTLTPVCIERVSEEITIMPSKAKPKKISMIGSDGVRRYFLCKYERSSDMRKESRVASIIETANRILEKDPKAKRLGIRFPSYSLIPIGSDCGIVEWVENTATLKSIITQQWLKNGIKLDVASAQKLHPSKDTYNPDLWEILQRTIRPCLHQYFYDKFPHHNNWLNARLKFTRSLASWSMFGYIIGLGDRHCDNILMFNDTGELMLIDFECIFNMGTLLPKPEVVPFRLTPELQDAMGLFFEDGEFTYTCEIVLKCFQNNKAVLLSQFESFISDPLNCPIKNPEISRNDESVSNTLKIVEARLDRKKQVNSEMYYTSTLQQVKSLIKEATDTENLRVMFYGWMPWM</sequence>
<evidence type="ECO:0000256" key="11">
    <source>
        <dbReference type="ARBA" id="ARBA00024420"/>
    </source>
</evidence>
<dbReference type="Proteomes" id="UP001162131">
    <property type="component" value="Unassembled WGS sequence"/>
</dbReference>
<dbReference type="InterPro" id="IPR057564">
    <property type="entry name" value="HEAT_ATR"/>
</dbReference>
<dbReference type="PANTHER" id="PTHR11139">
    <property type="entry name" value="ATAXIA TELANGIECTASIA MUTATED ATM -RELATED"/>
    <property type="match status" value="1"/>
</dbReference>
<dbReference type="InterPro" id="IPR018936">
    <property type="entry name" value="PI3/4_kinase_CS"/>
</dbReference>
<evidence type="ECO:0000256" key="9">
    <source>
        <dbReference type="ARBA" id="ARBA00022840"/>
    </source>
</evidence>
<dbReference type="SMART" id="SM01343">
    <property type="entry name" value="FATC"/>
    <property type="match status" value="1"/>
</dbReference>
<reference evidence="14" key="1">
    <citation type="submission" date="2021-09" db="EMBL/GenBank/DDBJ databases">
        <authorList>
            <consortium name="AG Swart"/>
            <person name="Singh M."/>
            <person name="Singh A."/>
            <person name="Seah K."/>
            <person name="Emmerich C."/>
        </authorList>
    </citation>
    <scope>NUCLEOTIDE SEQUENCE</scope>
    <source>
        <strain evidence="14">ATCC30299</strain>
    </source>
</reference>